<dbReference type="AlphaFoldDB" id="A0A1I8B598"/>
<name>A0A1I8B598_MELHA</name>
<keyword evidence="1" id="KW-0812">Transmembrane</keyword>
<protein>
    <submittedName>
        <fullName evidence="3">Secreted protein</fullName>
    </submittedName>
</protein>
<sequence length="127" mass="14462">MADLIFTLWELFHGFHFGNRTLLPFFILFLIFFVRSDFHDSTNVLSTRGSLFAVDSLPPLHRQIITVLTHAEASQPLSVAHSLCSRFTSFPQLRDFSHSTEFFHSQNFPLLVGESIGILHGPTPLFD</sequence>
<evidence type="ECO:0000313" key="2">
    <source>
        <dbReference type="Proteomes" id="UP000095281"/>
    </source>
</evidence>
<keyword evidence="1" id="KW-1133">Transmembrane helix</keyword>
<keyword evidence="1" id="KW-0472">Membrane</keyword>
<evidence type="ECO:0000256" key="1">
    <source>
        <dbReference type="SAM" id="Phobius"/>
    </source>
</evidence>
<evidence type="ECO:0000313" key="3">
    <source>
        <dbReference type="WBParaSite" id="MhA1_Contig1371.frz3.gene6"/>
    </source>
</evidence>
<dbReference type="WBParaSite" id="MhA1_Contig1371.frz3.gene6">
    <property type="protein sequence ID" value="MhA1_Contig1371.frz3.gene6"/>
    <property type="gene ID" value="MhA1_Contig1371.frz3.gene6"/>
</dbReference>
<accession>A0A1I8B598</accession>
<proteinExistence type="predicted"/>
<reference evidence="3" key="1">
    <citation type="submission" date="2016-11" db="UniProtKB">
        <authorList>
            <consortium name="WormBaseParasite"/>
        </authorList>
    </citation>
    <scope>IDENTIFICATION</scope>
</reference>
<feature type="transmembrane region" description="Helical" evidence="1">
    <location>
        <begin position="20"/>
        <end position="38"/>
    </location>
</feature>
<keyword evidence="2" id="KW-1185">Reference proteome</keyword>
<organism evidence="2 3">
    <name type="scientific">Meloidogyne hapla</name>
    <name type="common">Root-knot nematode worm</name>
    <dbReference type="NCBI Taxonomy" id="6305"/>
    <lineage>
        <taxon>Eukaryota</taxon>
        <taxon>Metazoa</taxon>
        <taxon>Ecdysozoa</taxon>
        <taxon>Nematoda</taxon>
        <taxon>Chromadorea</taxon>
        <taxon>Rhabditida</taxon>
        <taxon>Tylenchina</taxon>
        <taxon>Tylenchomorpha</taxon>
        <taxon>Tylenchoidea</taxon>
        <taxon>Meloidogynidae</taxon>
        <taxon>Meloidogyninae</taxon>
        <taxon>Meloidogyne</taxon>
    </lineage>
</organism>
<dbReference type="Proteomes" id="UP000095281">
    <property type="component" value="Unplaced"/>
</dbReference>